<keyword evidence="3" id="KW-0812">Transmembrane</keyword>
<evidence type="ECO:0000313" key="5">
    <source>
        <dbReference type="Proteomes" id="UP000632063"/>
    </source>
</evidence>
<dbReference type="InterPro" id="IPR043130">
    <property type="entry name" value="CDP-OH_PTrfase_TM_dom"/>
</dbReference>
<dbReference type="InterPro" id="IPR048254">
    <property type="entry name" value="CDP_ALCOHOL_P_TRANSF_CS"/>
</dbReference>
<evidence type="ECO:0000256" key="3">
    <source>
        <dbReference type="SAM" id="Phobius"/>
    </source>
</evidence>
<name>A0ABR9CQP9_9HYPH</name>
<keyword evidence="3" id="KW-1133">Transmembrane helix</keyword>
<gene>
    <name evidence="4" type="ORF">IG616_16530</name>
</gene>
<keyword evidence="5" id="KW-1185">Reference proteome</keyword>
<dbReference type="Proteomes" id="UP000632063">
    <property type="component" value="Unassembled WGS sequence"/>
</dbReference>
<evidence type="ECO:0000256" key="2">
    <source>
        <dbReference type="RuleBase" id="RU003750"/>
    </source>
</evidence>
<dbReference type="PROSITE" id="PS00379">
    <property type="entry name" value="CDP_ALCOHOL_P_TRANSF"/>
    <property type="match status" value="1"/>
</dbReference>
<reference evidence="4 5" key="2">
    <citation type="journal article" date="2021" name="Int. J. Syst. Evol. Microbiol.">
        <title>Roseibium litorale sp. nov., isolated from a tidal flat sediment and proposal for the reclassification of Labrenzia polysiphoniae as Roseibium polysiphoniae comb. nov.</title>
        <authorList>
            <person name="Liu Y."/>
            <person name="Pei T."/>
            <person name="Du J."/>
            <person name="Chao M."/>
            <person name="Deng M.R."/>
            <person name="Zhu H."/>
        </authorList>
    </citation>
    <scope>NUCLEOTIDE SEQUENCE [LARGE SCALE GENOMIC DNA]</scope>
    <source>
        <strain evidence="4 5">4C16A</strain>
    </source>
</reference>
<keyword evidence="3" id="KW-0472">Membrane</keyword>
<feature type="transmembrane region" description="Helical" evidence="3">
    <location>
        <begin position="80"/>
        <end position="103"/>
    </location>
</feature>
<proteinExistence type="inferred from homology"/>
<evidence type="ECO:0000256" key="1">
    <source>
        <dbReference type="ARBA" id="ARBA00022679"/>
    </source>
</evidence>
<keyword evidence="1 2" id="KW-0808">Transferase</keyword>
<organism evidence="4 5">
    <name type="scientific">Roseibium litorale</name>
    <dbReference type="NCBI Taxonomy" id="2803841"/>
    <lineage>
        <taxon>Bacteria</taxon>
        <taxon>Pseudomonadati</taxon>
        <taxon>Pseudomonadota</taxon>
        <taxon>Alphaproteobacteria</taxon>
        <taxon>Hyphomicrobiales</taxon>
        <taxon>Stappiaceae</taxon>
        <taxon>Roseibium</taxon>
    </lineage>
</organism>
<dbReference type="InterPro" id="IPR000462">
    <property type="entry name" value="CDP-OH_P_trans"/>
</dbReference>
<feature type="transmembrane region" description="Helical" evidence="3">
    <location>
        <begin position="109"/>
        <end position="132"/>
    </location>
</feature>
<accession>A0ABR9CQP9</accession>
<dbReference type="Pfam" id="PF01066">
    <property type="entry name" value="CDP-OH_P_transf"/>
    <property type="match status" value="1"/>
</dbReference>
<comment type="similarity">
    <text evidence="2">Belongs to the CDP-alcohol phosphatidyltransferase class-I family.</text>
</comment>
<reference evidence="5" key="1">
    <citation type="submission" date="2020-09" db="EMBL/GenBank/DDBJ databases">
        <title>The genome sequence of strain Labrenzia suaedae 4C16A.</title>
        <authorList>
            <person name="Liu Y."/>
        </authorList>
    </citation>
    <scope>NUCLEOTIDE SEQUENCE [LARGE SCALE GENOMIC DNA]</scope>
    <source>
        <strain evidence="5">4C16A</strain>
    </source>
</reference>
<protein>
    <submittedName>
        <fullName evidence="4">CDP-alcohol phosphatidyltransferase family protein</fullName>
    </submittedName>
</protein>
<comment type="caution">
    <text evidence="4">The sequence shown here is derived from an EMBL/GenBank/DDBJ whole genome shotgun (WGS) entry which is preliminary data.</text>
</comment>
<feature type="transmembrane region" description="Helical" evidence="3">
    <location>
        <begin position="33"/>
        <end position="60"/>
    </location>
</feature>
<feature type="transmembrane region" description="Helical" evidence="3">
    <location>
        <begin position="148"/>
        <end position="167"/>
    </location>
</feature>
<evidence type="ECO:0000313" key="4">
    <source>
        <dbReference type="EMBL" id="MBD8893150.1"/>
    </source>
</evidence>
<dbReference type="EMBL" id="JACYXI010000011">
    <property type="protein sequence ID" value="MBD8893150.1"/>
    <property type="molecule type" value="Genomic_DNA"/>
</dbReference>
<dbReference type="Gene3D" id="1.20.120.1760">
    <property type="match status" value="1"/>
</dbReference>
<sequence length="202" mass="21159">MFDARLRPVIDPPLNRAGRELARLGIPANGITLGGFVVGLAAAGMIAGGLFLAGGLLICLNRLADGLDGAVARASRKTDLGGYLDITLDFFFYGSIPLAFAWSDPAANALAATALLASFYANGSAFLAFAIMAERKGVSTDRQGAKSLYYLAGIAEGFETILMFLLMCVFPEIFPWLAFAFAALCGVSAAARVLLVARILAK</sequence>
<feature type="transmembrane region" description="Helical" evidence="3">
    <location>
        <begin position="173"/>
        <end position="195"/>
    </location>
</feature>
<dbReference type="RefSeq" id="WP_192149273.1">
    <property type="nucleotide sequence ID" value="NZ_JACYXI010000011.1"/>
</dbReference>